<dbReference type="AlphaFoldDB" id="A0A2P2IVC3"/>
<name>A0A2P2IVC3_RHIMU</name>
<sequence>MCKIVLLKQKILKKRAHSTKYNHLLLVFVCIYSRSNAT</sequence>
<proteinExistence type="predicted"/>
<accession>A0A2P2IVC3</accession>
<protein>
    <submittedName>
        <fullName evidence="1">Uncharacterized protein</fullName>
    </submittedName>
</protein>
<reference evidence="1" key="1">
    <citation type="submission" date="2018-02" db="EMBL/GenBank/DDBJ databases">
        <title>Rhizophora mucronata_Transcriptome.</title>
        <authorList>
            <person name="Meera S.P."/>
            <person name="Sreeshan A."/>
            <person name="Augustine A."/>
        </authorList>
    </citation>
    <scope>NUCLEOTIDE SEQUENCE</scope>
    <source>
        <tissue evidence="1">Leaf</tissue>
    </source>
</reference>
<dbReference type="EMBL" id="GGEC01004675">
    <property type="protein sequence ID" value="MBW85158.1"/>
    <property type="molecule type" value="Transcribed_RNA"/>
</dbReference>
<organism evidence="1">
    <name type="scientific">Rhizophora mucronata</name>
    <name type="common">Asiatic mangrove</name>
    <dbReference type="NCBI Taxonomy" id="61149"/>
    <lineage>
        <taxon>Eukaryota</taxon>
        <taxon>Viridiplantae</taxon>
        <taxon>Streptophyta</taxon>
        <taxon>Embryophyta</taxon>
        <taxon>Tracheophyta</taxon>
        <taxon>Spermatophyta</taxon>
        <taxon>Magnoliopsida</taxon>
        <taxon>eudicotyledons</taxon>
        <taxon>Gunneridae</taxon>
        <taxon>Pentapetalae</taxon>
        <taxon>rosids</taxon>
        <taxon>fabids</taxon>
        <taxon>Malpighiales</taxon>
        <taxon>Rhizophoraceae</taxon>
        <taxon>Rhizophora</taxon>
    </lineage>
</organism>
<evidence type="ECO:0000313" key="1">
    <source>
        <dbReference type="EMBL" id="MBW85158.1"/>
    </source>
</evidence>